<evidence type="ECO:0000313" key="13">
    <source>
        <dbReference type="EMBL" id="MDO6358700.1"/>
    </source>
</evidence>
<evidence type="ECO:0000313" key="9">
    <source>
        <dbReference type="EMBL" id="CUQ30346.1"/>
    </source>
</evidence>
<evidence type="ECO:0000313" key="22">
    <source>
        <dbReference type="Proteomes" id="UP000284205"/>
    </source>
</evidence>
<evidence type="ECO:0000313" key="26">
    <source>
        <dbReference type="Proteomes" id="UP000427825"/>
    </source>
</evidence>
<dbReference type="EMBL" id="CP103166">
    <property type="protein sequence ID" value="UVQ95426.1"/>
    <property type="molecule type" value="Genomic_DNA"/>
</dbReference>
<proteinExistence type="inferred from homology"/>
<dbReference type="GO" id="GO:0010181">
    <property type="term" value="F:FMN binding"/>
    <property type="evidence" value="ECO:0007669"/>
    <property type="project" value="InterPro"/>
</dbReference>
<dbReference type="AlphaFoldDB" id="A0A174KGM1"/>
<dbReference type="PIRSF" id="PIRSF006091">
    <property type="entry name" value="E_trnsport_RnfG"/>
    <property type="match status" value="1"/>
</dbReference>
<dbReference type="Proteomes" id="UP000284205">
    <property type="component" value="Unassembled WGS sequence"/>
</dbReference>
<evidence type="ECO:0000313" key="23">
    <source>
        <dbReference type="Proteomes" id="UP000284431"/>
    </source>
</evidence>
<dbReference type="EMBL" id="CZAI01000003">
    <property type="protein sequence ID" value="CUP08938.1"/>
    <property type="molecule type" value="Genomic_DNA"/>
</dbReference>
<dbReference type="Proteomes" id="UP000095725">
    <property type="component" value="Unassembled WGS sequence"/>
</dbReference>
<evidence type="ECO:0000313" key="11">
    <source>
        <dbReference type="EMBL" id="KAA5473446.1"/>
    </source>
</evidence>
<keyword evidence="1 6" id="KW-0813">Transport</keyword>
<comment type="similarity">
    <text evidence="6">Belongs to the RnfG family.</text>
</comment>
<keyword evidence="2 6" id="KW-0597">Phosphoprotein</keyword>
<dbReference type="EMBL" id="JAUONL010000011">
    <property type="protein sequence ID" value="MDO6358700.1"/>
    <property type="molecule type" value="Genomic_DNA"/>
</dbReference>
<keyword evidence="4 6" id="KW-0288">FMN</keyword>
<dbReference type="HAMAP" id="MF_00479">
    <property type="entry name" value="RsxG_RnfG"/>
    <property type="match status" value="1"/>
</dbReference>
<evidence type="ECO:0000259" key="7">
    <source>
        <dbReference type="SMART" id="SM00900"/>
    </source>
</evidence>
<keyword evidence="6" id="KW-1003">Cell membrane</keyword>
<evidence type="ECO:0000256" key="5">
    <source>
        <dbReference type="ARBA" id="ARBA00022982"/>
    </source>
</evidence>
<evidence type="ECO:0000313" key="8">
    <source>
        <dbReference type="EMBL" id="CUP08938.1"/>
    </source>
</evidence>
<dbReference type="STRING" id="47678.ERS852494_01454"/>
<keyword evidence="5 6" id="KW-0249">Electron transport</keyword>
<organism evidence="8 19">
    <name type="scientific">Bacteroides caccae</name>
    <dbReference type="NCBI Taxonomy" id="47678"/>
    <lineage>
        <taxon>Bacteria</taxon>
        <taxon>Pseudomonadati</taxon>
        <taxon>Bacteroidota</taxon>
        <taxon>Bacteroidia</taxon>
        <taxon>Bacteroidales</taxon>
        <taxon>Bacteroidaceae</taxon>
        <taxon>Bacteroides</taxon>
    </lineage>
</organism>
<dbReference type="InterPro" id="IPR010209">
    <property type="entry name" value="Ion_transpt_RnfG/RsxG"/>
</dbReference>
<evidence type="ECO:0000313" key="16">
    <source>
        <dbReference type="EMBL" id="RHD41829.1"/>
    </source>
</evidence>
<comment type="function">
    <text evidence="6">Part of a membrane-bound complex that couples electron transfer with translocation of ions across the membrane.</text>
</comment>
<dbReference type="EMBL" id="QSCS01000023">
    <property type="protein sequence ID" value="RGY24174.1"/>
    <property type="molecule type" value="Genomic_DNA"/>
</dbReference>
<reference evidence="21 22" key="2">
    <citation type="submission" date="2018-08" db="EMBL/GenBank/DDBJ databases">
        <title>A genome reference for cultivated species of the human gut microbiota.</title>
        <authorList>
            <person name="Zou Y."/>
            <person name="Xue W."/>
            <person name="Luo G."/>
        </authorList>
    </citation>
    <scope>NUCLEOTIDE SEQUENCE [LARGE SCALE GENOMIC DNA]</scope>
    <source>
        <strain evidence="14 22">AF24-29LB</strain>
        <strain evidence="17 21">AM16-49B</strain>
        <strain evidence="16 24">AM31-16AC</strain>
        <strain evidence="15 23">OF02-6LB</strain>
    </source>
</reference>
<dbReference type="GO" id="GO:0005886">
    <property type="term" value="C:plasma membrane"/>
    <property type="evidence" value="ECO:0007669"/>
    <property type="project" value="UniProtKB-SubCell"/>
</dbReference>
<dbReference type="Proteomes" id="UP000368418">
    <property type="component" value="Unassembled WGS sequence"/>
</dbReference>
<keyword evidence="3 6" id="KW-0285">Flavoprotein</keyword>
<dbReference type="SMART" id="SM00900">
    <property type="entry name" value="FMN_bind"/>
    <property type="match status" value="1"/>
</dbReference>
<dbReference type="GO" id="GO:0009055">
    <property type="term" value="F:electron transfer activity"/>
    <property type="evidence" value="ECO:0007669"/>
    <property type="project" value="InterPro"/>
</dbReference>
<dbReference type="Gene3D" id="3.90.1010.20">
    <property type="match status" value="1"/>
</dbReference>
<dbReference type="Proteomes" id="UP000284431">
    <property type="component" value="Unassembled WGS sequence"/>
</dbReference>
<dbReference type="NCBIfam" id="TIGR01947">
    <property type="entry name" value="rnfG"/>
    <property type="match status" value="1"/>
</dbReference>
<dbReference type="EMBL" id="QRUO01000009">
    <property type="protein sequence ID" value="RGR71145.1"/>
    <property type="molecule type" value="Genomic_DNA"/>
</dbReference>
<evidence type="ECO:0000313" key="12">
    <source>
        <dbReference type="EMBL" id="KAA5498636.1"/>
    </source>
</evidence>
<evidence type="ECO:0000313" key="27">
    <source>
        <dbReference type="Proteomes" id="UP000475905"/>
    </source>
</evidence>
<reference evidence="18" key="4">
    <citation type="submission" date="2022-08" db="EMBL/GenBank/DDBJ databases">
        <title>Genome Sequencing of Bacteroides fragilis Group Isolates with Nanopore Technology.</title>
        <authorList>
            <person name="Tisza M.J."/>
            <person name="Smith D."/>
            <person name="Dekker J.P."/>
        </authorList>
    </citation>
    <scope>NUCLEOTIDE SEQUENCE</scope>
    <source>
        <strain evidence="18">BFG-474</strain>
    </source>
</reference>
<dbReference type="EMBL" id="QSJD01000055">
    <property type="protein sequence ID" value="RHD41829.1"/>
    <property type="molecule type" value="Genomic_DNA"/>
</dbReference>
<feature type="domain" description="FMN-binding" evidence="7">
    <location>
        <begin position="101"/>
        <end position="204"/>
    </location>
</feature>
<comment type="subunit">
    <text evidence="6">The complex is composed of six subunits: RnfA, RnfB, RnfC, RnfD, RnfE and RnfG.</text>
</comment>
<evidence type="ECO:0000313" key="25">
    <source>
        <dbReference type="Proteomes" id="UP000368418"/>
    </source>
</evidence>
<dbReference type="Proteomes" id="UP000095657">
    <property type="component" value="Unassembled WGS sequence"/>
</dbReference>
<dbReference type="Proteomes" id="UP001060260">
    <property type="component" value="Chromosome"/>
</dbReference>
<reference evidence="13" key="5">
    <citation type="submission" date="2023-07" db="EMBL/GenBank/DDBJ databases">
        <title>Whole Genome Sequencing of Colonoscopy isolates.</title>
        <authorList>
            <person name="Surve S.V."/>
            <person name="Valls R.A."/>
            <person name="Barrak K.E."/>
            <person name="Gardner T.B."/>
            <person name="O'Toole G.A."/>
        </authorList>
    </citation>
    <scope>NUCLEOTIDE SEQUENCE</scope>
    <source>
        <strain evidence="13">GP0119</strain>
    </source>
</reference>
<protein>
    <recommendedName>
        <fullName evidence="6">Ion-translocating oxidoreductase complex subunit G</fullName>
        <ecNumber evidence="6">7.-.-.-</ecNumber>
    </recommendedName>
    <alternativeName>
        <fullName evidence="6">Rnf electron transport complex subunit G</fullName>
    </alternativeName>
</protein>
<dbReference type="RefSeq" id="WP_005676212.1">
    <property type="nucleotide sequence ID" value="NZ_CABMOQ010000006.1"/>
</dbReference>
<comment type="cofactor">
    <cofactor evidence="6">
        <name>FMN</name>
        <dbReference type="ChEBI" id="CHEBI:58210"/>
    </cofactor>
</comment>
<evidence type="ECO:0000313" key="20">
    <source>
        <dbReference type="Proteomes" id="UP000095725"/>
    </source>
</evidence>
<dbReference type="KEGG" id="bcac:CGC64_12110"/>
<dbReference type="Proteomes" id="UP001170023">
    <property type="component" value="Unassembled WGS sequence"/>
</dbReference>
<dbReference type="GeneID" id="75114190"/>
<dbReference type="EMBL" id="VVYD01000009">
    <property type="protein sequence ID" value="KAA5498636.1"/>
    <property type="molecule type" value="Genomic_DNA"/>
</dbReference>
<dbReference type="GO" id="GO:0022900">
    <property type="term" value="P:electron transport chain"/>
    <property type="evidence" value="ECO:0007669"/>
    <property type="project" value="UniProtKB-UniRule"/>
</dbReference>
<sequence length="245" mass="25328">MKKLQSSLKNMLLVLTGVTAVSVALLAYVNELTKGPIAEANAKTLNEALKKVLPEFTNNPVAESDTIFSEKDGKKNVDFIVYPAKNGDNMVGTAVEAKSMGFGGELKVLVGFDAEGKIYNYSLLAHTETPGLGSKADKWFGAYDPAKGEQAVSHEESTKSILGMNPGEAALTVSKDGGQVDAITASTITSRAFLNAVNAAYQAYKAGGGEVNGATGASQKAAGENADAATGATTKVELTDSISAN</sequence>
<evidence type="ECO:0000313" key="21">
    <source>
        <dbReference type="Proteomes" id="UP000283512"/>
    </source>
</evidence>
<dbReference type="EMBL" id="VVYP01000001">
    <property type="protein sequence ID" value="KAA5466315.1"/>
    <property type="molecule type" value="Genomic_DNA"/>
</dbReference>
<evidence type="ECO:0000256" key="6">
    <source>
        <dbReference type="HAMAP-Rule" id="MF_00479"/>
    </source>
</evidence>
<name>A0A174KGM1_9BACE</name>
<dbReference type="Proteomes" id="UP000427825">
    <property type="component" value="Unassembled WGS sequence"/>
</dbReference>
<keyword evidence="6" id="KW-0812">Transmembrane</keyword>
<evidence type="ECO:0000313" key="14">
    <source>
        <dbReference type="EMBL" id="RGR71145.1"/>
    </source>
</evidence>
<dbReference type="EMBL" id="CZBL01000010">
    <property type="protein sequence ID" value="CUQ30346.1"/>
    <property type="molecule type" value="Genomic_DNA"/>
</dbReference>
<reference evidence="25 26" key="3">
    <citation type="journal article" date="2019" name="Nat. Med.">
        <title>A library of human gut bacterial isolates paired with longitudinal multiomics data enables mechanistic microbiome research.</title>
        <authorList>
            <person name="Poyet M."/>
            <person name="Groussin M."/>
            <person name="Gibbons S.M."/>
            <person name="Avila-Pacheco J."/>
            <person name="Jiang X."/>
            <person name="Kearney S.M."/>
            <person name="Perrotta A.R."/>
            <person name="Berdy B."/>
            <person name="Zhao S."/>
            <person name="Lieberman T.D."/>
            <person name="Swanson P.K."/>
            <person name="Smith M."/>
            <person name="Roesemann S."/>
            <person name="Alexander J.E."/>
            <person name="Rich S.A."/>
            <person name="Livny J."/>
            <person name="Vlamakis H."/>
            <person name="Clish C."/>
            <person name="Bullock K."/>
            <person name="Deik A."/>
            <person name="Scott J."/>
            <person name="Pierce K.A."/>
            <person name="Xavier R.J."/>
            <person name="Alm E.J."/>
        </authorList>
    </citation>
    <scope>NUCLEOTIDE SEQUENCE [LARGE SCALE GENOMIC DNA]</scope>
    <source>
        <strain evidence="12 25">BIOML-A19</strain>
        <strain evidence="11 26">BIOML-A25</strain>
        <strain evidence="10 27">BIOML-A31</strain>
    </source>
</reference>
<evidence type="ECO:0000256" key="3">
    <source>
        <dbReference type="ARBA" id="ARBA00022630"/>
    </source>
</evidence>
<evidence type="ECO:0000256" key="1">
    <source>
        <dbReference type="ARBA" id="ARBA00022448"/>
    </source>
</evidence>
<dbReference type="Proteomes" id="UP000284689">
    <property type="component" value="Unassembled WGS sequence"/>
</dbReference>
<dbReference type="EMBL" id="VVYJ01000011">
    <property type="protein sequence ID" value="KAA5473446.1"/>
    <property type="molecule type" value="Genomic_DNA"/>
</dbReference>
<comment type="subcellular location">
    <subcellularLocation>
        <location evidence="6">Cell membrane</location>
        <topology evidence="6">Single-pass membrane protein</topology>
    </subcellularLocation>
</comment>
<evidence type="ECO:0000313" key="17">
    <source>
        <dbReference type="EMBL" id="RHH94146.1"/>
    </source>
</evidence>
<dbReference type="PANTHER" id="PTHR36118">
    <property type="entry name" value="ION-TRANSLOCATING OXIDOREDUCTASE COMPLEX SUBUNIT G"/>
    <property type="match status" value="1"/>
</dbReference>
<evidence type="ECO:0000256" key="2">
    <source>
        <dbReference type="ARBA" id="ARBA00022553"/>
    </source>
</evidence>
<accession>A0A174KGM1</accession>
<evidence type="ECO:0000313" key="19">
    <source>
        <dbReference type="Proteomes" id="UP000095657"/>
    </source>
</evidence>
<evidence type="ECO:0000313" key="10">
    <source>
        <dbReference type="EMBL" id="KAA5466315.1"/>
    </source>
</evidence>
<keyword evidence="6" id="KW-1133">Transmembrane helix</keyword>
<dbReference type="PANTHER" id="PTHR36118:SF1">
    <property type="entry name" value="ION-TRANSLOCATING OXIDOREDUCTASE COMPLEX SUBUNIT G"/>
    <property type="match status" value="1"/>
</dbReference>
<dbReference type="Proteomes" id="UP000283512">
    <property type="component" value="Unassembled WGS sequence"/>
</dbReference>
<feature type="modified residue" description="FMN phosphoryl threonine" evidence="6">
    <location>
        <position position="187"/>
    </location>
</feature>
<dbReference type="Pfam" id="PF04205">
    <property type="entry name" value="FMN_bind"/>
    <property type="match status" value="1"/>
</dbReference>
<keyword evidence="6" id="KW-0472">Membrane</keyword>
<reference evidence="19 20" key="1">
    <citation type="submission" date="2015-09" db="EMBL/GenBank/DDBJ databases">
        <authorList>
            <consortium name="Pathogen Informatics"/>
        </authorList>
    </citation>
    <scope>NUCLEOTIDE SEQUENCE [LARGE SCALE GENOMIC DNA]</scope>
    <source>
        <strain evidence="8 19">2789STDY5834880</strain>
        <strain evidence="9 20">2789STDY5834946</strain>
    </source>
</reference>
<evidence type="ECO:0000313" key="15">
    <source>
        <dbReference type="EMBL" id="RGY24174.1"/>
    </source>
</evidence>
<dbReference type="InterPro" id="IPR007329">
    <property type="entry name" value="FMN-bd"/>
</dbReference>
<dbReference type="EC" id="7.-.-.-" evidence="6"/>
<dbReference type="EMBL" id="QRKD01000002">
    <property type="protein sequence ID" value="RHH94146.1"/>
    <property type="molecule type" value="Genomic_DNA"/>
</dbReference>
<evidence type="ECO:0000313" key="18">
    <source>
        <dbReference type="EMBL" id="UVQ95426.1"/>
    </source>
</evidence>
<gene>
    <name evidence="6" type="primary">rnfG</name>
    <name evidence="17" type="ORF">DW190_05650</name>
    <name evidence="16" type="ORF">DW794_21070</name>
    <name evidence="14" type="ORF">DWY26_11645</name>
    <name evidence="15" type="ORF">DXA49_14245</name>
    <name evidence="8" type="ORF">ERS852494_01454</name>
    <name evidence="9" type="ORF">ERS852558_02513</name>
    <name evidence="12" type="ORF">F2Y31_11990</name>
    <name evidence="10" type="ORF">F2Y36_00145</name>
    <name evidence="11" type="ORF">F2Y39_17275</name>
    <name evidence="18" type="ORF">NXW23_13645</name>
    <name evidence="13" type="ORF">Q4469_13530</name>
</gene>
<evidence type="ECO:0000313" key="24">
    <source>
        <dbReference type="Proteomes" id="UP000284689"/>
    </source>
</evidence>
<dbReference type="Proteomes" id="UP000475905">
    <property type="component" value="Unassembled WGS sequence"/>
</dbReference>
<keyword evidence="6" id="KW-1278">Translocase</keyword>
<evidence type="ECO:0000256" key="4">
    <source>
        <dbReference type="ARBA" id="ARBA00022643"/>
    </source>
</evidence>